<keyword evidence="9" id="KW-1185">Reference proteome</keyword>
<dbReference type="EMBL" id="JACGWV010000001">
    <property type="protein sequence ID" value="MBA8808389.1"/>
    <property type="molecule type" value="Genomic_DNA"/>
</dbReference>
<evidence type="ECO:0000256" key="3">
    <source>
        <dbReference type="ARBA" id="ARBA00022801"/>
    </source>
</evidence>
<keyword evidence="5" id="KW-0472">Membrane</keyword>
<dbReference type="Gene3D" id="3.40.50.1820">
    <property type="entry name" value="alpha/beta hydrolase"/>
    <property type="match status" value="1"/>
</dbReference>
<proteinExistence type="inferred from homology"/>
<evidence type="ECO:0000313" key="8">
    <source>
        <dbReference type="EMBL" id="MBA8808389.1"/>
    </source>
</evidence>
<feature type="domain" description="AB hydrolase-1" evidence="6">
    <location>
        <begin position="142"/>
        <end position="331"/>
    </location>
</feature>
<keyword evidence="5" id="KW-1133">Transmembrane helix</keyword>
<feature type="domain" description="Peptidase S33 tripeptidyl aminopeptidase-like C-terminal" evidence="7">
    <location>
        <begin position="475"/>
        <end position="573"/>
    </location>
</feature>
<keyword evidence="3" id="KW-0378">Hydrolase</keyword>
<feature type="transmembrane region" description="Helical" evidence="5">
    <location>
        <begin position="40"/>
        <end position="63"/>
    </location>
</feature>
<dbReference type="InterPro" id="IPR000073">
    <property type="entry name" value="AB_hydrolase_1"/>
</dbReference>
<reference evidence="8 9" key="1">
    <citation type="submission" date="2020-07" db="EMBL/GenBank/DDBJ databases">
        <title>Sequencing the genomes of 1000 actinobacteria strains.</title>
        <authorList>
            <person name="Klenk H.-P."/>
        </authorList>
    </citation>
    <scope>NUCLEOTIDE SEQUENCE [LARGE SCALE GENOMIC DNA]</scope>
    <source>
        <strain evidence="8 9">DSM 44121</strain>
    </source>
</reference>
<dbReference type="PANTHER" id="PTHR43248:SF29">
    <property type="entry name" value="TRIPEPTIDYL AMINOPEPTIDASE"/>
    <property type="match status" value="1"/>
</dbReference>
<dbReference type="InterPro" id="IPR051601">
    <property type="entry name" value="Serine_prot/Carboxylest_S33"/>
</dbReference>
<dbReference type="InterPro" id="IPR013595">
    <property type="entry name" value="Pept_S33_TAP-like_C"/>
</dbReference>
<evidence type="ECO:0000259" key="6">
    <source>
        <dbReference type="Pfam" id="PF00561"/>
    </source>
</evidence>
<dbReference type="Pfam" id="PF00561">
    <property type="entry name" value="Abhydrolase_1"/>
    <property type="match status" value="1"/>
</dbReference>
<dbReference type="Proteomes" id="UP000540568">
    <property type="component" value="Unassembled WGS sequence"/>
</dbReference>
<dbReference type="SUPFAM" id="SSF53474">
    <property type="entry name" value="alpha/beta-Hydrolases"/>
    <property type="match status" value="1"/>
</dbReference>
<evidence type="ECO:0000313" key="9">
    <source>
        <dbReference type="Proteomes" id="UP000540568"/>
    </source>
</evidence>
<gene>
    <name evidence="8" type="ORF">FHX71_002331</name>
</gene>
<dbReference type="GO" id="GO:0016787">
    <property type="term" value="F:hydrolase activity"/>
    <property type="evidence" value="ECO:0007669"/>
    <property type="project" value="UniProtKB-KW"/>
</dbReference>
<accession>A0A7W3J950</accession>
<feature type="region of interest" description="Disordered" evidence="4">
    <location>
        <begin position="1"/>
        <end position="33"/>
    </location>
</feature>
<evidence type="ECO:0000256" key="4">
    <source>
        <dbReference type="SAM" id="MobiDB-lite"/>
    </source>
</evidence>
<dbReference type="RefSeq" id="WP_246402536.1">
    <property type="nucleotide sequence ID" value="NZ_BAAATF010000003.1"/>
</dbReference>
<evidence type="ECO:0000256" key="2">
    <source>
        <dbReference type="ARBA" id="ARBA00022729"/>
    </source>
</evidence>
<organism evidence="8 9">
    <name type="scientific">Promicromonospora sukumoe</name>
    <dbReference type="NCBI Taxonomy" id="88382"/>
    <lineage>
        <taxon>Bacteria</taxon>
        <taxon>Bacillati</taxon>
        <taxon>Actinomycetota</taxon>
        <taxon>Actinomycetes</taxon>
        <taxon>Micrococcales</taxon>
        <taxon>Promicromonosporaceae</taxon>
        <taxon>Promicromonospora</taxon>
    </lineage>
</organism>
<evidence type="ECO:0000256" key="1">
    <source>
        <dbReference type="ARBA" id="ARBA00010088"/>
    </source>
</evidence>
<sequence length="576" mass="60531">MPDLTTQSHPDDGPATPEPNQSPLLGLTRRRPSRNGARRGIAVALAAGLVASVGAAAGAPAMADDRAATATSATAITTQAPTPAPAEFGECPADVVAGAAPYVLDCATVEVPLDYAEPEGRQIDLTISRMASANPEKRRGILLLNPGGPSGTGLTLSTLLASKGLPKSVRDAYDIIAMDTRGIGHSTAARCGFTAETPHFGNLPPFAVDDAAVDAQAKIVRDVAEQCASSSDAELIQHLNTPNTARDLDQIRAALGEEKASYLGYSYGSGLGATYDAMFPERADRVVLDSNLGETHLSQDVIRLFGPGMEETFPDFAKWAAKRHGSYGLGRTPAQVRATFFELAERLQEKPLAGVDGTIFRMGTFGYLYSPGQYPKIAELWESVLTDDAAAAERLTAEVPAGPLVGVPGGLTAEPTGATSGDTAGAGKSAEEPWALDNALTVFLSVSCNDSEWAEDVQHYKDTTAADRAEFPMYGAAGANITPCAYWPYEPAEQAEISQKGKKNILIVQNERDPATPLRGGEAAREKFGDRARLVTVDGSGHGAYVLHDNACGLETTTKFLVDGTQPKRDVSCRAG</sequence>
<evidence type="ECO:0000259" key="7">
    <source>
        <dbReference type="Pfam" id="PF08386"/>
    </source>
</evidence>
<dbReference type="AlphaFoldDB" id="A0A7W3J950"/>
<evidence type="ECO:0000256" key="5">
    <source>
        <dbReference type="SAM" id="Phobius"/>
    </source>
</evidence>
<dbReference type="PANTHER" id="PTHR43248">
    <property type="entry name" value="2-SUCCINYL-6-HYDROXY-2,4-CYCLOHEXADIENE-1-CARBOXYLATE SYNTHASE"/>
    <property type="match status" value="1"/>
</dbReference>
<keyword evidence="5" id="KW-0812">Transmembrane</keyword>
<keyword evidence="2" id="KW-0732">Signal</keyword>
<comment type="caution">
    <text evidence="8">The sequence shown here is derived from an EMBL/GenBank/DDBJ whole genome shotgun (WGS) entry which is preliminary data.</text>
</comment>
<dbReference type="InterPro" id="IPR029058">
    <property type="entry name" value="AB_hydrolase_fold"/>
</dbReference>
<dbReference type="Pfam" id="PF08386">
    <property type="entry name" value="Abhydrolase_4"/>
    <property type="match status" value="1"/>
</dbReference>
<protein>
    <submittedName>
        <fullName evidence="8">Pimeloyl-ACP methyl ester carboxylesterase</fullName>
    </submittedName>
</protein>
<comment type="similarity">
    <text evidence="1">Belongs to the peptidase S33 family.</text>
</comment>
<name>A0A7W3J950_9MICO</name>